<evidence type="ECO:0000313" key="3">
    <source>
        <dbReference type="Proteomes" id="UP000765160"/>
    </source>
</evidence>
<proteinExistence type="predicted"/>
<reference evidence="2 3" key="1">
    <citation type="submission" date="2020-03" db="EMBL/GenBank/DDBJ databases">
        <title>Roseomonas selenitidurans sp. nov. isolated from soil.</title>
        <authorList>
            <person name="Liu H."/>
        </authorList>
    </citation>
    <scope>NUCLEOTIDE SEQUENCE [LARGE SCALE GENOMIC DNA]</scope>
    <source>
        <strain evidence="2 3">JCM 15073</strain>
    </source>
</reference>
<comment type="caution">
    <text evidence="2">The sequence shown here is derived from an EMBL/GenBank/DDBJ whole genome shotgun (WGS) entry which is preliminary data.</text>
</comment>
<evidence type="ECO:0000313" key="2">
    <source>
        <dbReference type="EMBL" id="NKE45571.1"/>
    </source>
</evidence>
<accession>A0ABX1EZR7</accession>
<gene>
    <name evidence="2" type="ORF">HB662_12350</name>
</gene>
<dbReference type="Proteomes" id="UP000765160">
    <property type="component" value="Unassembled WGS sequence"/>
</dbReference>
<evidence type="ECO:0000256" key="1">
    <source>
        <dbReference type="SAM" id="MobiDB-lite"/>
    </source>
</evidence>
<sequence length="194" mass="19443">MFMVLLLGVACAQPDPSDPVVVLREALASHQASLAGIAPRTAAAGGEGSVAPSVAPLGAPAPTAPARPRSGAGEAGRAEAGGSPTMAGQFVGHAPGTVIAWLGEPRLRREEGNAEIWHYQGPQCHLDLFFYRDDVPGAGLRVAFAAARAIGTARRGEAACLRDIARGAGGPAVPAALPEELPAAEPGPEPVAGA</sequence>
<dbReference type="EMBL" id="JAAVTX010000003">
    <property type="protein sequence ID" value="NKE45571.1"/>
    <property type="molecule type" value="Genomic_DNA"/>
</dbReference>
<organism evidence="2 3">
    <name type="scientific">Falsiroseomonas frigidaquae</name>
    <dbReference type="NCBI Taxonomy" id="487318"/>
    <lineage>
        <taxon>Bacteria</taxon>
        <taxon>Pseudomonadati</taxon>
        <taxon>Pseudomonadota</taxon>
        <taxon>Alphaproteobacteria</taxon>
        <taxon>Acetobacterales</taxon>
        <taxon>Roseomonadaceae</taxon>
        <taxon>Falsiroseomonas</taxon>
    </lineage>
</organism>
<feature type="region of interest" description="Disordered" evidence="1">
    <location>
        <begin position="48"/>
        <end position="89"/>
    </location>
</feature>
<keyword evidence="3" id="KW-1185">Reference proteome</keyword>
<feature type="compositionally biased region" description="Low complexity" evidence="1">
    <location>
        <begin position="55"/>
        <end position="72"/>
    </location>
</feature>
<protein>
    <submittedName>
        <fullName evidence="2">Uncharacterized protein</fullName>
    </submittedName>
</protein>
<dbReference type="RefSeq" id="WP_168049999.1">
    <property type="nucleotide sequence ID" value="NZ_JAATJR010000003.1"/>
</dbReference>
<name>A0ABX1EZR7_9PROT</name>